<dbReference type="Pfam" id="PF00989">
    <property type="entry name" value="PAS"/>
    <property type="match status" value="1"/>
</dbReference>
<protein>
    <recommendedName>
        <fullName evidence="2">histidine kinase</fullName>
        <ecNumber evidence="2">2.7.13.3</ecNumber>
    </recommendedName>
</protein>
<dbReference type="InterPro" id="IPR005467">
    <property type="entry name" value="His_kinase_dom"/>
</dbReference>
<dbReference type="Pfam" id="PF08448">
    <property type="entry name" value="PAS_4"/>
    <property type="match status" value="1"/>
</dbReference>
<dbReference type="Pfam" id="PF00072">
    <property type="entry name" value="Response_reg"/>
    <property type="match status" value="1"/>
</dbReference>
<dbReference type="Gene3D" id="3.30.450.20">
    <property type="entry name" value="PAS domain"/>
    <property type="match status" value="5"/>
</dbReference>
<dbReference type="SUPFAM" id="SSF55785">
    <property type="entry name" value="PYP-like sensor domain (PAS domain)"/>
    <property type="match status" value="5"/>
</dbReference>
<feature type="domain" description="PAS" evidence="9">
    <location>
        <begin position="13"/>
        <end position="64"/>
    </location>
</feature>
<dbReference type="Gene3D" id="3.40.50.2300">
    <property type="match status" value="1"/>
</dbReference>
<organism evidence="11 12">
    <name type="scientific">Chlorobaculum thiosulfatiphilum</name>
    <name type="common">Chlorobium limicola f.sp. thiosulfatophilum</name>
    <dbReference type="NCBI Taxonomy" id="115852"/>
    <lineage>
        <taxon>Bacteria</taxon>
        <taxon>Pseudomonadati</taxon>
        <taxon>Chlorobiota</taxon>
        <taxon>Chlorobiia</taxon>
        <taxon>Chlorobiales</taxon>
        <taxon>Chlorobiaceae</taxon>
        <taxon>Chlorobaculum</taxon>
    </lineage>
</organism>
<dbReference type="SUPFAM" id="SSF47384">
    <property type="entry name" value="Homodimeric domain of signal transducing histidine kinase"/>
    <property type="match status" value="1"/>
</dbReference>
<evidence type="ECO:0000259" key="8">
    <source>
        <dbReference type="PROSITE" id="PS50110"/>
    </source>
</evidence>
<dbReference type="Pfam" id="PF02518">
    <property type="entry name" value="HATPase_c"/>
    <property type="match status" value="1"/>
</dbReference>
<keyword evidence="5" id="KW-0418">Kinase</keyword>
<dbReference type="InterPro" id="IPR013655">
    <property type="entry name" value="PAS_fold_3"/>
</dbReference>
<dbReference type="Pfam" id="PF13426">
    <property type="entry name" value="PAS_9"/>
    <property type="match status" value="1"/>
</dbReference>
<dbReference type="PROSITE" id="PS50113">
    <property type="entry name" value="PAC"/>
    <property type="match status" value="2"/>
</dbReference>
<dbReference type="CDD" id="cd17546">
    <property type="entry name" value="REC_hyHK_CKI1_RcsC-like"/>
    <property type="match status" value="1"/>
</dbReference>
<dbReference type="InterPro" id="IPR052162">
    <property type="entry name" value="Sensor_kinase/Photoreceptor"/>
</dbReference>
<gene>
    <name evidence="11" type="ORF">FGF66_04655</name>
</gene>
<dbReference type="PANTHER" id="PTHR43304">
    <property type="entry name" value="PHYTOCHROME-LIKE PROTEIN CPH1"/>
    <property type="match status" value="1"/>
</dbReference>
<dbReference type="Gene3D" id="3.30.565.10">
    <property type="entry name" value="Histidine kinase-like ATPase, C-terminal domain"/>
    <property type="match status" value="1"/>
</dbReference>
<name>A0A5C4S789_CHLTI</name>
<dbReference type="InterPro" id="IPR036890">
    <property type="entry name" value="HATPase_C_sf"/>
</dbReference>
<evidence type="ECO:0000256" key="1">
    <source>
        <dbReference type="ARBA" id="ARBA00000085"/>
    </source>
</evidence>
<dbReference type="Gene3D" id="1.10.287.130">
    <property type="match status" value="1"/>
</dbReference>
<dbReference type="AlphaFoldDB" id="A0A5C4S789"/>
<dbReference type="Pfam" id="PF08447">
    <property type="entry name" value="PAS_3"/>
    <property type="match status" value="2"/>
</dbReference>
<dbReference type="InterPro" id="IPR003661">
    <property type="entry name" value="HisK_dim/P_dom"/>
</dbReference>
<comment type="catalytic activity">
    <reaction evidence="1">
        <text>ATP + protein L-histidine = ADP + protein N-phospho-L-histidine.</text>
        <dbReference type="EC" id="2.7.13.3"/>
    </reaction>
</comment>
<sequence>MNRNSKKFTEAQKEQTYRSIFKDSCDPKFIIDQHGNILDANDAFCDHMGIKASDCLNMNIYSILPYDIATRRKKHADEVFRTGKSSYFEDEKDGVYLRNSVHPVFGENGEKEMLYIVIQDITTSKLAELKSKKHSAFSNEAMEAFPGSFTVLDSTGKIVSCNSYFRNLIAKTEDDDLSGINTFDLFHPDDHALAFEKLQIILQNGTEEAGDLRVRLHGGPEYRWFRISTKRLIVDNEIFLVSAGTDIEKYKNTEKQLSINNEQLRFILSQSKTGSWEWNVKNNVNKWTDEIWELYGLDMNSCEPSYENWKNIIIADDRENVENTVINASKKGIPFRIEWRVHHSDGSLHWLMSRGIPFRDSDGNVSRYVGIVIDITDLKQTEEKLKESEERFRTFFEQHSAIMMILDPETGTIIDVNEAAAEFYGWSQEQLLQMKVMELNIENPKVSVKRLEGWKTAKKRQFIVTHRKADGALCDIEVFGKKIHVKDRPLAFLILHDITERKQFQQALVESKERMHFILHVANAGIWETSVKTEENKWSDEIWRLFDIEPGSCTPSMESWLNTVIPEDRPSVEHAAEEAVQNNAEFNANWRIRTADGSIRWLMSKGNPLKDADGKVIRYAGITLDITGQKRIEAENEKLESRIRKSERLETLGTLAGGIAHDFNNILTPILSYSELGMMQLPDKEPLHEFFKQIMIAAERAKNLVNQILMFSKARDTDSSCLTVQSVIDEAMQLLRPSIPSTIKIEQRINHSCRNIFADPSKIYQVILNLCTNAAQAMEDTGGVLTIELDEINPGSNLTKKFPELQEQPYVRLTVADTGHGMDSKTLDRIFEPFFTTKPVNKGTGLGLSVVHGIITGYNGLIDVESAPEKGTAVHIYLPVNDKDVTGKEQKGAISDGTASILLVDDEKTTLEVMNMILTQLGHRVQAVNTPCQALELFRKSPQAFDLVITDLTMPEMTGIRLASEIYLSRPELPVILMTGYEKNMDSKEIEKSNIVRILKKPVRFNTISSTINEVIGDNRIS</sequence>
<dbReference type="InterPro" id="IPR011006">
    <property type="entry name" value="CheY-like_superfamily"/>
</dbReference>
<dbReference type="EMBL" id="VDCH01000006">
    <property type="protein sequence ID" value="TNJ39400.1"/>
    <property type="molecule type" value="Genomic_DNA"/>
</dbReference>
<dbReference type="SUPFAM" id="SSF52172">
    <property type="entry name" value="CheY-like"/>
    <property type="match status" value="1"/>
</dbReference>
<evidence type="ECO:0000313" key="12">
    <source>
        <dbReference type="Proteomes" id="UP000308271"/>
    </source>
</evidence>
<dbReference type="PROSITE" id="PS50109">
    <property type="entry name" value="HIS_KIN"/>
    <property type="match status" value="1"/>
</dbReference>
<dbReference type="InterPro" id="IPR000700">
    <property type="entry name" value="PAS-assoc_C"/>
</dbReference>
<accession>A0A5C4S789</accession>
<evidence type="ECO:0000313" key="11">
    <source>
        <dbReference type="EMBL" id="TNJ39400.1"/>
    </source>
</evidence>
<dbReference type="SMART" id="SM00387">
    <property type="entry name" value="HATPase_c"/>
    <property type="match status" value="1"/>
</dbReference>
<dbReference type="InterPro" id="IPR001789">
    <property type="entry name" value="Sig_transdc_resp-reg_receiver"/>
</dbReference>
<dbReference type="SMART" id="SM00091">
    <property type="entry name" value="PAS"/>
    <property type="match status" value="5"/>
</dbReference>
<dbReference type="GO" id="GO:0000155">
    <property type="term" value="F:phosphorelay sensor kinase activity"/>
    <property type="evidence" value="ECO:0007669"/>
    <property type="project" value="InterPro"/>
</dbReference>
<evidence type="ECO:0000256" key="5">
    <source>
        <dbReference type="ARBA" id="ARBA00022777"/>
    </source>
</evidence>
<dbReference type="SMART" id="SM00448">
    <property type="entry name" value="REC"/>
    <property type="match status" value="1"/>
</dbReference>
<dbReference type="CDD" id="cd00130">
    <property type="entry name" value="PAS"/>
    <property type="match status" value="5"/>
</dbReference>
<evidence type="ECO:0000256" key="6">
    <source>
        <dbReference type="PROSITE-ProRule" id="PRU00169"/>
    </source>
</evidence>
<feature type="domain" description="PAS" evidence="9">
    <location>
        <begin position="388"/>
        <end position="432"/>
    </location>
</feature>
<evidence type="ECO:0000259" key="9">
    <source>
        <dbReference type="PROSITE" id="PS50112"/>
    </source>
</evidence>
<dbReference type="EC" id="2.7.13.3" evidence="2"/>
<feature type="domain" description="Histidine kinase" evidence="7">
    <location>
        <begin position="658"/>
        <end position="882"/>
    </location>
</feature>
<keyword evidence="12" id="KW-1185">Reference proteome</keyword>
<dbReference type="PANTHER" id="PTHR43304:SF1">
    <property type="entry name" value="PAC DOMAIN-CONTAINING PROTEIN"/>
    <property type="match status" value="1"/>
</dbReference>
<dbReference type="SUPFAM" id="SSF55874">
    <property type="entry name" value="ATPase domain of HSP90 chaperone/DNA topoisomerase II/histidine kinase"/>
    <property type="match status" value="1"/>
</dbReference>
<dbReference type="CDD" id="cd00082">
    <property type="entry name" value="HisKA"/>
    <property type="match status" value="1"/>
</dbReference>
<dbReference type="RefSeq" id="WP_139456529.1">
    <property type="nucleotide sequence ID" value="NZ_VDCH01000006.1"/>
</dbReference>
<keyword evidence="3 6" id="KW-0597">Phosphoprotein</keyword>
<dbReference type="Proteomes" id="UP000308271">
    <property type="component" value="Unassembled WGS sequence"/>
</dbReference>
<feature type="domain" description="PAC" evidence="10">
    <location>
        <begin position="586"/>
        <end position="638"/>
    </location>
</feature>
<evidence type="ECO:0000256" key="3">
    <source>
        <dbReference type="ARBA" id="ARBA00022553"/>
    </source>
</evidence>
<feature type="domain" description="Response regulatory" evidence="8">
    <location>
        <begin position="900"/>
        <end position="1016"/>
    </location>
</feature>
<dbReference type="NCBIfam" id="TIGR00229">
    <property type="entry name" value="sensory_box"/>
    <property type="match status" value="4"/>
</dbReference>
<dbReference type="SMART" id="SM00086">
    <property type="entry name" value="PAC"/>
    <property type="match status" value="4"/>
</dbReference>
<dbReference type="InterPro" id="IPR003594">
    <property type="entry name" value="HATPase_dom"/>
</dbReference>
<dbReference type="InterPro" id="IPR036097">
    <property type="entry name" value="HisK_dim/P_sf"/>
</dbReference>
<proteinExistence type="predicted"/>
<dbReference type="OrthoDB" id="9783713at2"/>
<dbReference type="InterPro" id="IPR001610">
    <property type="entry name" value="PAC"/>
</dbReference>
<dbReference type="PRINTS" id="PR00344">
    <property type="entry name" value="BCTRLSENSOR"/>
</dbReference>
<dbReference type="GO" id="GO:0006355">
    <property type="term" value="P:regulation of DNA-templated transcription"/>
    <property type="evidence" value="ECO:0007669"/>
    <property type="project" value="InterPro"/>
</dbReference>
<feature type="domain" description="PAS" evidence="9">
    <location>
        <begin position="134"/>
        <end position="205"/>
    </location>
</feature>
<dbReference type="InterPro" id="IPR013767">
    <property type="entry name" value="PAS_fold"/>
</dbReference>
<dbReference type="InterPro" id="IPR000014">
    <property type="entry name" value="PAS"/>
</dbReference>
<dbReference type="InterPro" id="IPR013656">
    <property type="entry name" value="PAS_4"/>
</dbReference>
<evidence type="ECO:0000256" key="4">
    <source>
        <dbReference type="ARBA" id="ARBA00022679"/>
    </source>
</evidence>
<evidence type="ECO:0000259" key="10">
    <source>
        <dbReference type="PROSITE" id="PS50113"/>
    </source>
</evidence>
<dbReference type="InterPro" id="IPR035965">
    <property type="entry name" value="PAS-like_dom_sf"/>
</dbReference>
<evidence type="ECO:0000259" key="7">
    <source>
        <dbReference type="PROSITE" id="PS50109"/>
    </source>
</evidence>
<dbReference type="Gene3D" id="2.10.70.100">
    <property type="match status" value="2"/>
</dbReference>
<feature type="modified residue" description="4-aspartylphosphate" evidence="6">
    <location>
        <position position="951"/>
    </location>
</feature>
<keyword evidence="4" id="KW-0808">Transferase</keyword>
<evidence type="ECO:0000256" key="2">
    <source>
        <dbReference type="ARBA" id="ARBA00012438"/>
    </source>
</evidence>
<feature type="domain" description="PAC" evidence="10">
    <location>
        <begin position="335"/>
        <end position="387"/>
    </location>
</feature>
<dbReference type="SMART" id="SM00388">
    <property type="entry name" value="HisKA"/>
    <property type="match status" value="1"/>
</dbReference>
<dbReference type="Pfam" id="PF00512">
    <property type="entry name" value="HisKA"/>
    <property type="match status" value="1"/>
</dbReference>
<dbReference type="InterPro" id="IPR004358">
    <property type="entry name" value="Sig_transdc_His_kin-like_C"/>
</dbReference>
<dbReference type="PROSITE" id="PS50110">
    <property type="entry name" value="RESPONSE_REGULATORY"/>
    <property type="match status" value="1"/>
</dbReference>
<dbReference type="PROSITE" id="PS50112">
    <property type="entry name" value="PAS"/>
    <property type="match status" value="3"/>
</dbReference>
<comment type="caution">
    <text evidence="11">The sequence shown here is derived from an EMBL/GenBank/DDBJ whole genome shotgun (WGS) entry which is preliminary data.</text>
</comment>
<reference evidence="11 12" key="1">
    <citation type="submission" date="2019-05" db="EMBL/GenBank/DDBJ databases">
        <title>Draft Whole-Genome sequence of the green sulfur bacterium Chlorobaculum thiosulfatiphilum DSM 249.</title>
        <authorList>
            <person name="Meyer T.E."/>
            <person name="Kyndt J.A."/>
        </authorList>
    </citation>
    <scope>NUCLEOTIDE SEQUENCE [LARGE SCALE GENOMIC DNA]</scope>
    <source>
        <strain evidence="11 12">DSM 249</strain>
    </source>
</reference>